<evidence type="ECO:0000313" key="1">
    <source>
        <dbReference type="EMBL" id="SIQ33120.1"/>
    </source>
</evidence>
<keyword evidence="2" id="KW-1185">Reference proteome</keyword>
<comment type="caution">
    <text evidence="1">The sequence shown here is derived from an EMBL/GenBank/DDBJ whole genome shotgun (WGS) entry which is preliminary data.</text>
</comment>
<sequence length="65" mass="7693">MEGFASILILEYMDDLYIIPMVLLFKNSWITQRDGTVPPKVRVEEIENFTYEWAKREGFLKHVNG</sequence>
<dbReference type="EMBL" id="FTNK01000001">
    <property type="protein sequence ID" value="SIQ33120.1"/>
    <property type="molecule type" value="Genomic_DNA"/>
</dbReference>
<name>A0ABY1JK65_9BACL</name>
<dbReference type="RefSeq" id="WP_068590004.1">
    <property type="nucleotide sequence ID" value="NZ_FTNK01000001.1"/>
</dbReference>
<proteinExistence type="predicted"/>
<evidence type="ECO:0000313" key="2">
    <source>
        <dbReference type="Proteomes" id="UP000186666"/>
    </source>
</evidence>
<reference evidence="1 2" key="1">
    <citation type="submission" date="2017-01" db="EMBL/GenBank/DDBJ databases">
        <authorList>
            <person name="Varghese N."/>
            <person name="Submissions S."/>
        </authorList>
    </citation>
    <scope>NUCLEOTIDE SEQUENCE [LARGE SCALE GENOMIC DNA]</scope>
    <source>
        <strain evidence="1 2">ATCC 23464</strain>
    </source>
</reference>
<protein>
    <submittedName>
        <fullName evidence="1">Uncharacterized protein</fullName>
    </submittedName>
</protein>
<organism evidence="1 2">
    <name type="scientific">Paenibacillus macquariensis</name>
    <dbReference type="NCBI Taxonomy" id="948756"/>
    <lineage>
        <taxon>Bacteria</taxon>
        <taxon>Bacillati</taxon>
        <taxon>Bacillota</taxon>
        <taxon>Bacilli</taxon>
        <taxon>Bacillales</taxon>
        <taxon>Paenibacillaceae</taxon>
        <taxon>Paenibacillus</taxon>
    </lineage>
</organism>
<accession>A0ABY1JK65</accession>
<dbReference type="Proteomes" id="UP000186666">
    <property type="component" value="Unassembled WGS sequence"/>
</dbReference>
<gene>
    <name evidence="1" type="ORF">SAMN05421578_101253</name>
</gene>